<keyword evidence="6 11" id="KW-0198">Cysteine biosynthesis</keyword>
<dbReference type="PANTHER" id="PTHR10314">
    <property type="entry name" value="CYSTATHIONINE BETA-SYNTHASE"/>
    <property type="match status" value="1"/>
</dbReference>
<evidence type="ECO:0000256" key="10">
    <source>
        <dbReference type="PIRSR" id="PIRSR605856-51"/>
    </source>
</evidence>
<evidence type="ECO:0000256" key="6">
    <source>
        <dbReference type="ARBA" id="ARBA00023192"/>
    </source>
</evidence>
<dbReference type="InterPro" id="IPR036052">
    <property type="entry name" value="TrpB-like_PALP_sf"/>
</dbReference>
<evidence type="ECO:0000256" key="1">
    <source>
        <dbReference type="ARBA" id="ARBA00001933"/>
    </source>
</evidence>
<dbReference type="InterPro" id="IPR005856">
    <property type="entry name" value="Cys_synth"/>
</dbReference>
<comment type="catalytic activity">
    <reaction evidence="7 11">
        <text>O-acetyl-L-serine + hydrogen sulfide = L-cysteine + acetate</text>
        <dbReference type="Rhea" id="RHEA:14829"/>
        <dbReference type="ChEBI" id="CHEBI:29919"/>
        <dbReference type="ChEBI" id="CHEBI:30089"/>
        <dbReference type="ChEBI" id="CHEBI:35235"/>
        <dbReference type="ChEBI" id="CHEBI:58340"/>
        <dbReference type="EC" id="2.5.1.47"/>
    </reaction>
</comment>
<evidence type="ECO:0000256" key="3">
    <source>
        <dbReference type="ARBA" id="ARBA00022605"/>
    </source>
</evidence>
<evidence type="ECO:0000256" key="2">
    <source>
        <dbReference type="ARBA" id="ARBA00007103"/>
    </source>
</evidence>
<dbReference type="GO" id="GO:0006535">
    <property type="term" value="P:cysteine biosynthetic process from serine"/>
    <property type="evidence" value="ECO:0007669"/>
    <property type="project" value="UniProtKB-UniRule"/>
</dbReference>
<evidence type="ECO:0000256" key="8">
    <source>
        <dbReference type="ARBA" id="ARBA00050896"/>
    </source>
</evidence>
<dbReference type="FunFam" id="3.40.50.1100:FF:000002">
    <property type="entry name" value="Cysteine synthase"/>
    <property type="match status" value="1"/>
</dbReference>
<dbReference type="Gene3D" id="3.40.50.1100">
    <property type="match status" value="2"/>
</dbReference>
<evidence type="ECO:0000313" key="13">
    <source>
        <dbReference type="EMBL" id="CAD5205994.1"/>
    </source>
</evidence>
<dbReference type="GO" id="GO:0004124">
    <property type="term" value="F:cysteine synthase activity"/>
    <property type="evidence" value="ECO:0007669"/>
    <property type="project" value="UniProtKB-UniRule"/>
</dbReference>
<dbReference type="InterPro" id="IPR050214">
    <property type="entry name" value="Cys_Synth/Cystath_Beta-Synth"/>
</dbReference>
<comment type="caution">
    <text evidence="13">The sequence shown here is derived from an EMBL/GenBank/DDBJ whole genome shotgun (WGS) entry which is preliminary data.</text>
</comment>
<keyword evidence="4 11" id="KW-0808">Transferase</keyword>
<dbReference type="GO" id="GO:0050017">
    <property type="term" value="F:L-3-cyanoalanine synthase activity"/>
    <property type="evidence" value="ECO:0007669"/>
    <property type="project" value="UniProtKB-EC"/>
</dbReference>
<dbReference type="NCBIfam" id="TIGR01139">
    <property type="entry name" value="cysK"/>
    <property type="match status" value="1"/>
</dbReference>
<feature type="binding site" evidence="9">
    <location>
        <position position="273"/>
    </location>
    <ligand>
        <name>pyridoxal 5'-phosphate</name>
        <dbReference type="ChEBI" id="CHEBI:597326"/>
    </ligand>
</feature>
<feature type="binding site" evidence="9">
    <location>
        <position position="82"/>
    </location>
    <ligand>
        <name>pyridoxal 5'-phosphate</name>
        <dbReference type="ChEBI" id="CHEBI:597326"/>
    </ligand>
</feature>
<evidence type="ECO:0000256" key="4">
    <source>
        <dbReference type="ARBA" id="ARBA00022679"/>
    </source>
</evidence>
<dbReference type="FunFam" id="3.40.50.1100:FF:000006">
    <property type="entry name" value="Cysteine synthase"/>
    <property type="match status" value="1"/>
</dbReference>
<gene>
    <name evidence="13" type="ORF">BOKJ2_LOCUS678</name>
</gene>
<evidence type="ECO:0000256" key="11">
    <source>
        <dbReference type="RuleBase" id="RU003985"/>
    </source>
</evidence>
<dbReference type="EMBL" id="CAJFDH010000001">
    <property type="protein sequence ID" value="CAD5205994.1"/>
    <property type="molecule type" value="Genomic_DNA"/>
</dbReference>
<keyword evidence="3 11" id="KW-0028">Amino-acid biosynthesis</keyword>
<feature type="binding site" evidence="9">
    <location>
        <begin position="186"/>
        <end position="190"/>
    </location>
    <ligand>
        <name>pyridoxal 5'-phosphate</name>
        <dbReference type="ChEBI" id="CHEBI:597326"/>
    </ligand>
</feature>
<dbReference type="NCBIfam" id="TIGR01136">
    <property type="entry name" value="cysKM"/>
    <property type="match status" value="1"/>
</dbReference>
<dbReference type="EMBL" id="CAJFCW020000001">
    <property type="protein sequence ID" value="CAG9080085.1"/>
    <property type="molecule type" value="Genomic_DNA"/>
</dbReference>
<feature type="modified residue" description="N6-(pyridoxal phosphate)lysine" evidence="10">
    <location>
        <position position="52"/>
    </location>
</feature>
<evidence type="ECO:0000256" key="5">
    <source>
        <dbReference type="ARBA" id="ARBA00022898"/>
    </source>
</evidence>
<dbReference type="Pfam" id="PF00291">
    <property type="entry name" value="PALP"/>
    <property type="match status" value="1"/>
</dbReference>
<dbReference type="CDD" id="cd01561">
    <property type="entry name" value="CBS_like"/>
    <property type="match status" value="1"/>
</dbReference>
<dbReference type="Proteomes" id="UP000614601">
    <property type="component" value="Unassembled WGS sequence"/>
</dbReference>
<dbReference type="InterPro" id="IPR001216">
    <property type="entry name" value="P-phosphate_BS"/>
</dbReference>
<dbReference type="SUPFAM" id="SSF53686">
    <property type="entry name" value="Tryptophan synthase beta subunit-like PLP-dependent enzymes"/>
    <property type="match status" value="1"/>
</dbReference>
<organism evidence="13 14">
    <name type="scientific">Bursaphelenchus okinawaensis</name>
    <dbReference type="NCBI Taxonomy" id="465554"/>
    <lineage>
        <taxon>Eukaryota</taxon>
        <taxon>Metazoa</taxon>
        <taxon>Ecdysozoa</taxon>
        <taxon>Nematoda</taxon>
        <taxon>Chromadorea</taxon>
        <taxon>Rhabditida</taxon>
        <taxon>Tylenchina</taxon>
        <taxon>Tylenchomorpha</taxon>
        <taxon>Aphelenchoidea</taxon>
        <taxon>Aphelenchoididae</taxon>
        <taxon>Bursaphelenchus</taxon>
    </lineage>
</organism>
<dbReference type="Proteomes" id="UP000783686">
    <property type="component" value="Unassembled WGS sequence"/>
</dbReference>
<sequence>MAPVEDTQDRICQNITEAIGHTPMVYLNKVTEGLNAKIAVKLEYMNPACSVKDRPASHMIEVAEKEGKIKPGDVIIEPTSGNMGIGMAMACAVKGYKLILVMPSSMSLERRVLCKAYGAQVVITDAALGFKASFERAQELNKAIPNSFIPNQFANPANPQVHYLTTGPELWRQTEGKVELAVFGVGSAGTLTGVGTFLKEKNPNIKLYAAEPYESSVINGLPAAPHTIPGIGAGIIPDNLKPIYDEALRVKSADAVEMAKRLATEEGILSGISSGANVLAAIELAKRPENAGKLIVTCLPSFGERYLSTLLYKTIKDESEVLKITSLEEDKDNLNKLWGLSL</sequence>
<dbReference type="InterPro" id="IPR005859">
    <property type="entry name" value="CysK"/>
</dbReference>
<evidence type="ECO:0000256" key="9">
    <source>
        <dbReference type="PIRSR" id="PIRSR605856-50"/>
    </source>
</evidence>
<comment type="cofactor">
    <cofactor evidence="1 9 11">
        <name>pyridoxal 5'-phosphate</name>
        <dbReference type="ChEBI" id="CHEBI:597326"/>
    </cofactor>
</comment>
<evidence type="ECO:0000256" key="7">
    <source>
        <dbReference type="ARBA" id="ARBA00047931"/>
    </source>
</evidence>
<name>A0A811JRE9_9BILA</name>
<dbReference type="OrthoDB" id="10259545at2759"/>
<keyword evidence="14" id="KW-1185">Reference proteome</keyword>
<comment type="catalytic activity">
    <reaction evidence="8">
        <text>hydrogen cyanide + L-cysteine = 3-cyano-L-alanine + hydrogen sulfide + H(+)</text>
        <dbReference type="Rhea" id="RHEA:17821"/>
        <dbReference type="ChEBI" id="CHEBI:15378"/>
        <dbReference type="ChEBI" id="CHEBI:18407"/>
        <dbReference type="ChEBI" id="CHEBI:29919"/>
        <dbReference type="ChEBI" id="CHEBI:35235"/>
        <dbReference type="ChEBI" id="CHEBI:77860"/>
        <dbReference type="EC" id="4.4.1.9"/>
    </reaction>
</comment>
<dbReference type="InterPro" id="IPR001926">
    <property type="entry name" value="TrpB-like_PALP"/>
</dbReference>
<accession>A0A811JRE9</accession>
<dbReference type="EC" id="2.5.1.47" evidence="11"/>
<dbReference type="PROSITE" id="PS00901">
    <property type="entry name" value="CYS_SYNTHASE"/>
    <property type="match status" value="1"/>
</dbReference>
<keyword evidence="5 9" id="KW-0663">Pyridoxal phosphate</keyword>
<proteinExistence type="inferred from homology"/>
<evidence type="ECO:0000313" key="14">
    <source>
        <dbReference type="Proteomes" id="UP000614601"/>
    </source>
</evidence>
<reference evidence="13" key="1">
    <citation type="submission" date="2020-09" db="EMBL/GenBank/DDBJ databases">
        <authorList>
            <person name="Kikuchi T."/>
        </authorList>
    </citation>
    <scope>NUCLEOTIDE SEQUENCE</scope>
    <source>
        <strain evidence="13">SH1</strain>
    </source>
</reference>
<protein>
    <recommendedName>
        <fullName evidence="11">Cysteine synthase</fullName>
        <ecNumber evidence="11">2.5.1.47</ecNumber>
    </recommendedName>
</protein>
<feature type="domain" description="Tryptophan synthase beta chain-like PALP" evidence="12">
    <location>
        <begin position="15"/>
        <end position="299"/>
    </location>
</feature>
<evidence type="ECO:0000259" key="12">
    <source>
        <dbReference type="Pfam" id="PF00291"/>
    </source>
</evidence>
<dbReference type="AlphaFoldDB" id="A0A811JRE9"/>
<comment type="similarity">
    <text evidence="2 11">Belongs to the cysteine synthase/cystathionine beta-synthase family.</text>
</comment>